<comment type="caution">
    <text evidence="5">The sequence shown here is derived from an EMBL/GenBank/DDBJ whole genome shotgun (WGS) entry which is preliminary data.</text>
</comment>
<reference evidence="5" key="2">
    <citation type="journal article" date="2021" name="PeerJ">
        <title>Extensive microbial diversity within the chicken gut microbiome revealed by metagenomics and culture.</title>
        <authorList>
            <person name="Gilroy R."/>
            <person name="Ravi A."/>
            <person name="Getino M."/>
            <person name="Pursley I."/>
            <person name="Horton D.L."/>
            <person name="Alikhan N.F."/>
            <person name="Baker D."/>
            <person name="Gharbi K."/>
            <person name="Hall N."/>
            <person name="Watson M."/>
            <person name="Adriaenssens E.M."/>
            <person name="Foster-Nyarko E."/>
            <person name="Jarju S."/>
            <person name="Secka A."/>
            <person name="Antonio M."/>
            <person name="Oren A."/>
            <person name="Chaudhuri R.R."/>
            <person name="La Ragione R."/>
            <person name="Hildebrand F."/>
            <person name="Pallen M.J."/>
        </authorList>
    </citation>
    <scope>NUCLEOTIDE SEQUENCE</scope>
    <source>
        <strain evidence="5">ChiGjej3B3-7149</strain>
    </source>
</reference>
<dbReference type="GO" id="GO:0019301">
    <property type="term" value="P:rhamnose catabolic process"/>
    <property type="evidence" value="ECO:0007669"/>
    <property type="project" value="TreeGrafter"/>
</dbReference>
<keyword evidence="3" id="KW-0413">Isomerase</keyword>
<feature type="domain" description="Xylose isomerase-like TIM barrel" evidence="4">
    <location>
        <begin position="53"/>
        <end position="270"/>
    </location>
</feature>
<dbReference type="GO" id="GO:0046872">
    <property type="term" value="F:metal ion binding"/>
    <property type="evidence" value="ECO:0007669"/>
    <property type="project" value="UniProtKB-KW"/>
</dbReference>
<evidence type="ECO:0000259" key="4">
    <source>
        <dbReference type="Pfam" id="PF01261"/>
    </source>
</evidence>
<name>A0A9D1DL25_9FIRM</name>
<sequence>MMKIEASRSAFSSCNDRFMKNYKQDVPFERQMEILRDIEYVDAIPVTYSPDTDPTALRGFMAQFGISPGTVVLDTYSQPRFAKGTLTSRDAGLRREFIEKGKAAMDFCHDIGGVDVMLWLAHDGYDYPFEDDYAARYGWLVEGLREIASHRPDVNVTIEYKPADPHIYQYVSTAPKALTICNEVALPNLGIILDYGHALVAGENPAESAALIDRYKRLFHVHLSDCYGKTDDDFLIGSISLWRTIEFFMQLQDLGYDGYYVLDIWPPRMDGIEATKVSVRRTLGLWDIASRLPREEFRRLRRENDVPAIYDLLTTRVLNIP</sequence>
<dbReference type="Gene3D" id="3.20.20.150">
    <property type="entry name" value="Divalent-metal-dependent TIM barrel enzymes"/>
    <property type="match status" value="1"/>
</dbReference>
<dbReference type="EMBL" id="DVHH01000102">
    <property type="protein sequence ID" value="HIR54752.1"/>
    <property type="molecule type" value="Genomic_DNA"/>
</dbReference>
<dbReference type="InterPro" id="IPR050337">
    <property type="entry name" value="L-rhamnose_isomerase"/>
</dbReference>
<proteinExistence type="predicted"/>
<dbReference type="Pfam" id="PF01261">
    <property type="entry name" value="AP_endonuc_2"/>
    <property type="match status" value="1"/>
</dbReference>
<reference evidence="5" key="1">
    <citation type="submission" date="2020-10" db="EMBL/GenBank/DDBJ databases">
        <authorList>
            <person name="Gilroy R."/>
        </authorList>
    </citation>
    <scope>NUCLEOTIDE SEQUENCE</scope>
    <source>
        <strain evidence="5">ChiGjej3B3-7149</strain>
    </source>
</reference>
<dbReference type="PANTHER" id="PTHR30268:SF0">
    <property type="entry name" value="L-RHAMNOSE ISOMERASE"/>
    <property type="match status" value="1"/>
</dbReference>
<dbReference type="GO" id="GO:0008740">
    <property type="term" value="F:L-rhamnose isomerase activity"/>
    <property type="evidence" value="ECO:0007669"/>
    <property type="project" value="TreeGrafter"/>
</dbReference>
<dbReference type="AlphaFoldDB" id="A0A9D1DL25"/>
<evidence type="ECO:0000313" key="6">
    <source>
        <dbReference type="Proteomes" id="UP000824238"/>
    </source>
</evidence>
<keyword evidence="2" id="KW-0464">Manganese</keyword>
<dbReference type="Proteomes" id="UP000824238">
    <property type="component" value="Unassembled WGS sequence"/>
</dbReference>
<keyword evidence="1" id="KW-0479">Metal-binding</keyword>
<dbReference type="InterPro" id="IPR036237">
    <property type="entry name" value="Xyl_isomerase-like_sf"/>
</dbReference>
<dbReference type="PANTHER" id="PTHR30268">
    <property type="entry name" value="L-RHAMNOSE ISOMERASE"/>
    <property type="match status" value="1"/>
</dbReference>
<dbReference type="SUPFAM" id="SSF51658">
    <property type="entry name" value="Xylose isomerase-like"/>
    <property type="match status" value="1"/>
</dbReference>
<protein>
    <submittedName>
        <fullName evidence="5">TIM barrel protein</fullName>
    </submittedName>
</protein>
<accession>A0A9D1DL25</accession>
<dbReference type="GO" id="GO:0019324">
    <property type="term" value="P:L-lyxose metabolic process"/>
    <property type="evidence" value="ECO:0007669"/>
    <property type="project" value="TreeGrafter"/>
</dbReference>
<gene>
    <name evidence="5" type="ORF">IAD36_04005</name>
</gene>
<evidence type="ECO:0000256" key="3">
    <source>
        <dbReference type="ARBA" id="ARBA00023235"/>
    </source>
</evidence>
<evidence type="ECO:0000313" key="5">
    <source>
        <dbReference type="EMBL" id="HIR54752.1"/>
    </source>
</evidence>
<evidence type="ECO:0000256" key="2">
    <source>
        <dbReference type="ARBA" id="ARBA00023211"/>
    </source>
</evidence>
<organism evidence="5 6">
    <name type="scientific">Candidatus Scatomorpha intestinigallinarum</name>
    <dbReference type="NCBI Taxonomy" id="2840923"/>
    <lineage>
        <taxon>Bacteria</taxon>
        <taxon>Bacillati</taxon>
        <taxon>Bacillota</taxon>
        <taxon>Clostridia</taxon>
        <taxon>Eubacteriales</taxon>
        <taxon>Candidatus Scatomorpha</taxon>
    </lineage>
</organism>
<evidence type="ECO:0000256" key="1">
    <source>
        <dbReference type="ARBA" id="ARBA00022723"/>
    </source>
</evidence>
<dbReference type="InterPro" id="IPR013022">
    <property type="entry name" value="Xyl_isomerase-like_TIM-brl"/>
</dbReference>